<dbReference type="InterPro" id="IPR044986">
    <property type="entry name" value="KIF15/KIN-12"/>
</dbReference>
<dbReference type="InParanoid" id="A0A5E4EIG9"/>
<sequence length="186" mass="21021">MEELCSKSQELRTCLGKTTTLKEENALFSEELLPLKKSKDEFLTMSNENSKKCLDSMETVDSESASKNKDQQDEIEVILSSLEALEDELSSKSCELGQAIANSQMLETTQLQGKTDVISTLELGLSEERESVKLLSSENLELRAHMEDAMAARYSVEKELIERQKISERMKMELLEMSNALEQMNP</sequence>
<evidence type="ECO:0000256" key="4">
    <source>
        <dbReference type="ARBA" id="ARBA00023054"/>
    </source>
</evidence>
<dbReference type="PANTHER" id="PTHR37739:SF8">
    <property type="entry name" value="KINESIN-LIKE PROTEIN KIN-12D"/>
    <property type="match status" value="1"/>
</dbReference>
<feature type="region of interest" description="Disordered" evidence="6">
    <location>
        <begin position="47"/>
        <end position="72"/>
    </location>
</feature>
<dbReference type="Gramene" id="VVA15252">
    <property type="protein sequence ID" value="VVA15252"/>
    <property type="gene ID" value="Prudul26B028069"/>
</dbReference>
<evidence type="ECO:0000256" key="1">
    <source>
        <dbReference type="ARBA" id="ARBA00022701"/>
    </source>
</evidence>
<keyword evidence="5" id="KW-0505">Motor protein</keyword>
<evidence type="ECO:0000256" key="5">
    <source>
        <dbReference type="ARBA" id="ARBA00023175"/>
    </source>
</evidence>
<reference evidence="8" key="1">
    <citation type="journal article" date="2020" name="Plant J.">
        <title>Transposons played a major role in the diversification between the closely related almond and peach genomes: results from the almond genome sequence.</title>
        <authorList>
            <person name="Alioto T."/>
            <person name="Alexiou K.G."/>
            <person name="Bardil A."/>
            <person name="Barteri F."/>
            <person name="Castanera R."/>
            <person name="Cruz F."/>
            <person name="Dhingra A."/>
            <person name="Duval H."/>
            <person name="Fernandez I Marti A."/>
            <person name="Frias L."/>
            <person name="Galan B."/>
            <person name="Garcia J.L."/>
            <person name="Howad W."/>
            <person name="Gomez-Garrido J."/>
            <person name="Gut M."/>
            <person name="Julca I."/>
            <person name="Morata J."/>
            <person name="Puigdomenech P."/>
            <person name="Ribeca P."/>
            <person name="Rubio Cabetas M.J."/>
            <person name="Vlasova A."/>
            <person name="Wirthensohn M."/>
            <person name="Garcia-Mas J."/>
            <person name="Gabaldon T."/>
            <person name="Casacuberta J.M."/>
            <person name="Arus P."/>
        </authorList>
    </citation>
    <scope>NUCLEOTIDE SEQUENCE [LARGE SCALE GENOMIC DNA]</scope>
    <source>
        <strain evidence="8">cv. Texas</strain>
    </source>
</reference>
<gene>
    <name evidence="7" type="ORF">ALMOND_2B028069</name>
</gene>
<evidence type="ECO:0000256" key="6">
    <source>
        <dbReference type="SAM" id="MobiDB-lite"/>
    </source>
</evidence>
<dbReference type="EMBL" id="CABIKO010000013">
    <property type="protein sequence ID" value="VVA15252.1"/>
    <property type="molecule type" value="Genomic_DNA"/>
</dbReference>
<dbReference type="GO" id="GO:0005874">
    <property type="term" value="C:microtubule"/>
    <property type="evidence" value="ECO:0007669"/>
    <property type="project" value="UniProtKB-KW"/>
</dbReference>
<accession>A0A5E4EIG9</accession>
<evidence type="ECO:0000256" key="2">
    <source>
        <dbReference type="ARBA" id="ARBA00022741"/>
    </source>
</evidence>
<keyword evidence="4" id="KW-0175">Coiled coil</keyword>
<proteinExistence type="predicted"/>
<dbReference type="PANTHER" id="PTHR37739">
    <property type="entry name" value="KINESIN-LIKE PROTEIN KIN-12D"/>
    <property type="match status" value="1"/>
</dbReference>
<dbReference type="GO" id="GO:0005524">
    <property type="term" value="F:ATP binding"/>
    <property type="evidence" value="ECO:0007669"/>
    <property type="project" value="UniProtKB-KW"/>
</dbReference>
<name>A0A5E4EIG9_PRUDU</name>
<evidence type="ECO:0000313" key="7">
    <source>
        <dbReference type="EMBL" id="VVA15252.1"/>
    </source>
</evidence>
<keyword evidence="2" id="KW-0547">Nucleotide-binding</keyword>
<keyword evidence="1" id="KW-0493">Microtubule</keyword>
<dbReference type="AlphaFoldDB" id="A0A5E4EIG9"/>
<evidence type="ECO:0000256" key="3">
    <source>
        <dbReference type="ARBA" id="ARBA00022840"/>
    </source>
</evidence>
<keyword evidence="3" id="KW-0067">ATP-binding</keyword>
<evidence type="ECO:0000313" key="8">
    <source>
        <dbReference type="Proteomes" id="UP000327085"/>
    </source>
</evidence>
<organism evidence="7 8">
    <name type="scientific">Prunus dulcis</name>
    <name type="common">Almond</name>
    <name type="synonym">Amygdalus dulcis</name>
    <dbReference type="NCBI Taxonomy" id="3755"/>
    <lineage>
        <taxon>Eukaryota</taxon>
        <taxon>Viridiplantae</taxon>
        <taxon>Streptophyta</taxon>
        <taxon>Embryophyta</taxon>
        <taxon>Tracheophyta</taxon>
        <taxon>Spermatophyta</taxon>
        <taxon>Magnoliopsida</taxon>
        <taxon>eudicotyledons</taxon>
        <taxon>Gunneridae</taxon>
        <taxon>Pentapetalae</taxon>
        <taxon>rosids</taxon>
        <taxon>fabids</taxon>
        <taxon>Rosales</taxon>
        <taxon>Rosaceae</taxon>
        <taxon>Amygdaloideae</taxon>
        <taxon>Amygdaleae</taxon>
        <taxon>Prunus</taxon>
    </lineage>
</organism>
<dbReference type="Proteomes" id="UP000327085">
    <property type="component" value="Chromosome 8"/>
</dbReference>
<protein>
    <submittedName>
        <fullName evidence="7">PREDICTED: kinesin</fullName>
    </submittedName>
</protein>